<dbReference type="Pfam" id="PF00441">
    <property type="entry name" value="Acyl-CoA_dh_1"/>
    <property type="match status" value="1"/>
</dbReference>
<dbReference type="GO" id="GO:0050660">
    <property type="term" value="F:flavin adenine dinucleotide binding"/>
    <property type="evidence" value="ECO:0007669"/>
    <property type="project" value="InterPro"/>
</dbReference>
<evidence type="ECO:0000256" key="4">
    <source>
        <dbReference type="ARBA" id="ARBA00022827"/>
    </source>
</evidence>
<dbReference type="PANTHER" id="PTHR43884">
    <property type="entry name" value="ACYL-COA DEHYDROGENASE"/>
    <property type="match status" value="1"/>
</dbReference>
<evidence type="ECO:0000313" key="9">
    <source>
        <dbReference type="Proteomes" id="UP000301309"/>
    </source>
</evidence>
<gene>
    <name evidence="8" type="primary">acd_5</name>
    <name evidence="8" type="ORF">SVIO_095680</name>
</gene>
<dbReference type="Proteomes" id="UP000301309">
    <property type="component" value="Unassembled WGS sequence"/>
</dbReference>
<protein>
    <submittedName>
        <fullName evidence="8">Acyl-CoA dehydrogenase</fullName>
    </submittedName>
</protein>
<comment type="similarity">
    <text evidence="2">Belongs to the acyl-CoA dehydrogenase family.</text>
</comment>
<organism evidence="8 9">
    <name type="scientific">Streptomyces violaceusniger</name>
    <dbReference type="NCBI Taxonomy" id="68280"/>
    <lineage>
        <taxon>Bacteria</taxon>
        <taxon>Bacillati</taxon>
        <taxon>Actinomycetota</taxon>
        <taxon>Actinomycetes</taxon>
        <taxon>Kitasatosporales</taxon>
        <taxon>Streptomycetaceae</taxon>
        <taxon>Streptomyces</taxon>
        <taxon>Streptomyces violaceusniger group</taxon>
    </lineage>
</organism>
<keyword evidence="3" id="KW-0285">Flavoprotein</keyword>
<feature type="domain" description="Acyl-CoA dehydrogenase/oxidase N-terminal" evidence="7">
    <location>
        <begin position="6"/>
        <end position="112"/>
    </location>
</feature>
<dbReference type="PANTHER" id="PTHR43884:SF20">
    <property type="entry name" value="ACYL-COA DEHYDROGENASE FADE28"/>
    <property type="match status" value="1"/>
</dbReference>
<keyword evidence="9" id="KW-1185">Reference proteome</keyword>
<dbReference type="AlphaFoldDB" id="A0A4D4LCV7"/>
<dbReference type="SUPFAM" id="SSF56645">
    <property type="entry name" value="Acyl-CoA dehydrogenase NM domain-like"/>
    <property type="match status" value="1"/>
</dbReference>
<evidence type="ECO:0000259" key="7">
    <source>
        <dbReference type="Pfam" id="PF02771"/>
    </source>
</evidence>
<name>A0A4D4LCV7_STRVO</name>
<dbReference type="InterPro" id="IPR009100">
    <property type="entry name" value="AcylCoA_DH/oxidase_NM_dom_sf"/>
</dbReference>
<evidence type="ECO:0000256" key="5">
    <source>
        <dbReference type="ARBA" id="ARBA00023002"/>
    </source>
</evidence>
<dbReference type="Pfam" id="PF02771">
    <property type="entry name" value="Acyl-CoA_dh_N"/>
    <property type="match status" value="1"/>
</dbReference>
<dbReference type="SUPFAM" id="SSF47203">
    <property type="entry name" value="Acyl-CoA dehydrogenase C-terminal domain-like"/>
    <property type="match status" value="1"/>
</dbReference>
<evidence type="ECO:0000256" key="1">
    <source>
        <dbReference type="ARBA" id="ARBA00001974"/>
    </source>
</evidence>
<dbReference type="RefSeq" id="WP_137981429.1">
    <property type="nucleotide sequence ID" value="NZ_BAAASO010000013.1"/>
</dbReference>
<dbReference type="Gene3D" id="1.20.140.10">
    <property type="entry name" value="Butyryl-CoA Dehydrogenase, subunit A, domain 3"/>
    <property type="match status" value="1"/>
</dbReference>
<comment type="cofactor">
    <cofactor evidence="1">
        <name>FAD</name>
        <dbReference type="ChEBI" id="CHEBI:57692"/>
    </cofactor>
</comment>
<sequence length="355" mass="37791">MDFDLSEEQHLLAESIDSFFADRYPLTRVREAYDGEMAPLDELAALSLHEMLIPEEYGGGGASLLDTAVAAERLGAAAAPGPFLGRTLAGHAITLAGSPAQRAEWLPKLASGARRATLAVGEPGERWDLDALEMRGGRLAGEKRNVLVGDGVDLAVVVLADGLALVEFGTDGLTVAGTDVLDRTRPMATLTFEGPDHERLPGGAAAAARVADLGAVLLAADAYGGAARCLELAVDYAGAREQFGTTIAHFQAIQHQLADLAVEVLPSRGMYWYAAHALDGGQDDASGFASLTKAHITERYVAAARRAIEVHGGIGYTWECDLHFFLRRAVFDRTYLGSPELHRQRRAHGQFGMAS</sequence>
<dbReference type="InterPro" id="IPR036250">
    <property type="entry name" value="AcylCo_DH-like_C"/>
</dbReference>
<reference evidence="8 9" key="1">
    <citation type="journal article" date="2020" name="Int. J. Syst. Evol. Microbiol.">
        <title>Reclassification of Streptomyces castelarensis and Streptomyces sporoclivatus as later heterotypic synonyms of Streptomyces antimycoticus.</title>
        <authorList>
            <person name="Komaki H."/>
            <person name="Tamura T."/>
        </authorList>
    </citation>
    <scope>NUCLEOTIDE SEQUENCE [LARGE SCALE GENOMIC DNA]</scope>
    <source>
        <strain evidence="8 9">NBRC 13459</strain>
    </source>
</reference>
<dbReference type="InterPro" id="IPR037069">
    <property type="entry name" value="AcylCoA_DH/ox_N_sf"/>
</dbReference>
<keyword evidence="5" id="KW-0560">Oxidoreductase</keyword>
<dbReference type="CDD" id="cd00567">
    <property type="entry name" value="ACAD"/>
    <property type="match status" value="1"/>
</dbReference>
<comment type="caution">
    <text evidence="8">The sequence shown here is derived from an EMBL/GenBank/DDBJ whole genome shotgun (WGS) entry which is preliminary data.</text>
</comment>
<dbReference type="OrthoDB" id="8677713at2"/>
<dbReference type="InterPro" id="IPR009075">
    <property type="entry name" value="AcylCo_DH/oxidase_C"/>
</dbReference>
<accession>A0A4D4LCV7</accession>
<keyword evidence="4" id="KW-0274">FAD</keyword>
<proteinExistence type="inferred from homology"/>
<dbReference type="EMBL" id="BJHW01000002">
    <property type="protein sequence ID" value="GDY58945.1"/>
    <property type="molecule type" value="Genomic_DNA"/>
</dbReference>
<evidence type="ECO:0000313" key="8">
    <source>
        <dbReference type="EMBL" id="GDY58945.1"/>
    </source>
</evidence>
<dbReference type="Gene3D" id="1.10.540.10">
    <property type="entry name" value="Acyl-CoA dehydrogenase/oxidase, N-terminal domain"/>
    <property type="match status" value="1"/>
</dbReference>
<evidence type="ECO:0000256" key="2">
    <source>
        <dbReference type="ARBA" id="ARBA00009347"/>
    </source>
</evidence>
<feature type="domain" description="Acyl-CoA dehydrogenase/oxidase C-terminal" evidence="6">
    <location>
        <begin position="203"/>
        <end position="345"/>
    </location>
</feature>
<dbReference type="InterPro" id="IPR013786">
    <property type="entry name" value="AcylCoA_DH/ox_N"/>
</dbReference>
<dbReference type="GO" id="GO:0003995">
    <property type="term" value="F:acyl-CoA dehydrogenase activity"/>
    <property type="evidence" value="ECO:0007669"/>
    <property type="project" value="TreeGrafter"/>
</dbReference>
<evidence type="ECO:0000259" key="6">
    <source>
        <dbReference type="Pfam" id="PF00441"/>
    </source>
</evidence>
<evidence type="ECO:0000256" key="3">
    <source>
        <dbReference type="ARBA" id="ARBA00022630"/>
    </source>
</evidence>